<name>A0ABP5CUV4_9PSEU</name>
<evidence type="ECO:0000313" key="6">
    <source>
        <dbReference type="Proteomes" id="UP001501116"/>
    </source>
</evidence>
<dbReference type="EMBL" id="BAAANN010000019">
    <property type="protein sequence ID" value="GAA1969254.1"/>
    <property type="molecule type" value="Genomic_DNA"/>
</dbReference>
<evidence type="ECO:0000256" key="4">
    <source>
        <dbReference type="ARBA" id="ARBA00023186"/>
    </source>
</evidence>
<comment type="similarity">
    <text evidence="2">Belongs to the EspG family.</text>
</comment>
<dbReference type="Pfam" id="PF14011">
    <property type="entry name" value="ESX-1_EspG"/>
    <property type="match status" value="1"/>
</dbReference>
<dbReference type="RefSeq" id="WP_344422958.1">
    <property type="nucleotide sequence ID" value="NZ_BAAANN010000019.1"/>
</dbReference>
<proteinExistence type="inferred from homology"/>
<organism evidence="5 6">
    <name type="scientific">Amycolatopsis minnesotensis</name>
    <dbReference type="NCBI Taxonomy" id="337894"/>
    <lineage>
        <taxon>Bacteria</taxon>
        <taxon>Bacillati</taxon>
        <taxon>Actinomycetota</taxon>
        <taxon>Actinomycetes</taxon>
        <taxon>Pseudonocardiales</taxon>
        <taxon>Pseudonocardiaceae</taxon>
        <taxon>Amycolatopsis</taxon>
    </lineage>
</organism>
<evidence type="ECO:0000256" key="1">
    <source>
        <dbReference type="ARBA" id="ARBA00004496"/>
    </source>
</evidence>
<comment type="subcellular location">
    <subcellularLocation>
        <location evidence="1">Cytoplasm</location>
    </subcellularLocation>
</comment>
<sequence>MLDRALTFTTPTITALIKRRGGEPHNVFGGKAVFMEDGIRRELDERVNQALAEYGLLGPRGMERGFAATIEAIAQPQVEFYGWFEGRFAPGLPSNFTVLAGSANGTGFVAARSITEEVVTIAPLRSEQLLQGFLEQIPPGQPGRGQTMIVEKSEFVTGRAPQAESDGGFSIMQAAPRTGAPPAGGKEMQRILGLERTGGGSVYMAARTRAGTRRRIERPLNFIDTVEGRWLMEELPGRGDSRIAFAPATLQLFGDRLRNAQSRIMGG</sequence>
<accession>A0ABP5CUV4</accession>
<dbReference type="InterPro" id="IPR025734">
    <property type="entry name" value="EspG"/>
</dbReference>
<evidence type="ECO:0000313" key="5">
    <source>
        <dbReference type="EMBL" id="GAA1969254.1"/>
    </source>
</evidence>
<reference evidence="6" key="1">
    <citation type="journal article" date="2019" name="Int. J. Syst. Evol. Microbiol.">
        <title>The Global Catalogue of Microorganisms (GCM) 10K type strain sequencing project: providing services to taxonomists for standard genome sequencing and annotation.</title>
        <authorList>
            <consortium name="The Broad Institute Genomics Platform"/>
            <consortium name="The Broad Institute Genome Sequencing Center for Infectious Disease"/>
            <person name="Wu L."/>
            <person name="Ma J."/>
        </authorList>
    </citation>
    <scope>NUCLEOTIDE SEQUENCE [LARGE SCALE GENOMIC DNA]</scope>
    <source>
        <strain evidence="6">JCM 14545</strain>
    </source>
</reference>
<evidence type="ECO:0000256" key="3">
    <source>
        <dbReference type="ARBA" id="ARBA00022490"/>
    </source>
</evidence>
<keyword evidence="3" id="KW-0963">Cytoplasm</keyword>
<gene>
    <name evidence="5" type="ORF">GCM10009754_48200</name>
</gene>
<keyword evidence="6" id="KW-1185">Reference proteome</keyword>
<dbReference type="Proteomes" id="UP001501116">
    <property type="component" value="Unassembled WGS sequence"/>
</dbReference>
<comment type="caution">
    <text evidence="5">The sequence shown here is derived from an EMBL/GenBank/DDBJ whole genome shotgun (WGS) entry which is preliminary data.</text>
</comment>
<protein>
    <submittedName>
        <fullName evidence="5">ESX secretion-associated protein EspG</fullName>
    </submittedName>
</protein>
<evidence type="ECO:0000256" key="2">
    <source>
        <dbReference type="ARBA" id="ARBA00006411"/>
    </source>
</evidence>
<keyword evidence="4" id="KW-0143">Chaperone</keyword>